<dbReference type="Gene3D" id="3.30.750.24">
    <property type="entry name" value="STAS domain"/>
    <property type="match status" value="1"/>
</dbReference>
<feature type="domain" description="STAS" evidence="1">
    <location>
        <begin position="1"/>
        <end position="84"/>
    </location>
</feature>
<organism evidence="2 3">
    <name type="scientific">Amycolatopsis coloradensis</name>
    <dbReference type="NCBI Taxonomy" id="76021"/>
    <lineage>
        <taxon>Bacteria</taxon>
        <taxon>Bacillati</taxon>
        <taxon>Actinomycetota</taxon>
        <taxon>Actinomycetes</taxon>
        <taxon>Pseudonocardiales</taxon>
        <taxon>Pseudonocardiaceae</taxon>
        <taxon>Amycolatopsis</taxon>
    </lineage>
</organism>
<sequence>MLAHECVADRLSSKADTGVAENRLEPVPRPRAIVVDLDTVIFLSVAGVRALHLATETAAAAGVTVRIAYGRNRIVYRALTATDVAAILAPTPTGAPPSPPRHLQRVRQPHPPLLTGGHPLSPPRWRLGVPVSRTGSAERRKARLCHGRRV</sequence>
<evidence type="ECO:0000313" key="2">
    <source>
        <dbReference type="EMBL" id="OLZ55201.1"/>
    </source>
</evidence>
<name>A0A1R0L051_9PSEU</name>
<keyword evidence="3" id="KW-1185">Reference proteome</keyword>
<dbReference type="Pfam" id="PF01740">
    <property type="entry name" value="STAS"/>
    <property type="match status" value="1"/>
</dbReference>
<proteinExistence type="predicted"/>
<dbReference type="PROSITE" id="PS50801">
    <property type="entry name" value="STAS"/>
    <property type="match status" value="1"/>
</dbReference>
<dbReference type="EMBL" id="MQUQ01000003">
    <property type="protein sequence ID" value="OLZ55201.1"/>
    <property type="molecule type" value="Genomic_DNA"/>
</dbReference>
<evidence type="ECO:0000313" key="3">
    <source>
        <dbReference type="Proteomes" id="UP000187486"/>
    </source>
</evidence>
<dbReference type="InterPro" id="IPR036513">
    <property type="entry name" value="STAS_dom_sf"/>
</dbReference>
<gene>
    <name evidence="2" type="ORF">BS329_04045</name>
</gene>
<dbReference type="AlphaFoldDB" id="A0A1R0L051"/>
<comment type="caution">
    <text evidence="2">The sequence shown here is derived from an EMBL/GenBank/DDBJ whole genome shotgun (WGS) entry which is preliminary data.</text>
</comment>
<reference evidence="2 3" key="1">
    <citation type="submission" date="2016-01" db="EMBL/GenBank/DDBJ databases">
        <title>Amycolatopsis coloradensis genome sequencing and assembly.</title>
        <authorList>
            <person name="Mayilraj S."/>
        </authorList>
    </citation>
    <scope>NUCLEOTIDE SEQUENCE [LARGE SCALE GENOMIC DNA]</scope>
    <source>
        <strain evidence="2 3">DSM 44225</strain>
    </source>
</reference>
<dbReference type="Proteomes" id="UP000187486">
    <property type="component" value="Unassembled WGS sequence"/>
</dbReference>
<accession>A0A1R0L051</accession>
<protein>
    <recommendedName>
        <fullName evidence="1">STAS domain-containing protein</fullName>
    </recommendedName>
</protein>
<dbReference type="SUPFAM" id="SSF52091">
    <property type="entry name" value="SpoIIaa-like"/>
    <property type="match status" value="1"/>
</dbReference>
<dbReference type="InterPro" id="IPR002645">
    <property type="entry name" value="STAS_dom"/>
</dbReference>
<evidence type="ECO:0000259" key="1">
    <source>
        <dbReference type="PROSITE" id="PS50801"/>
    </source>
</evidence>